<comment type="similarity">
    <text evidence="5 6">Belongs to the adenylate kinase family.</text>
</comment>
<feature type="binding site" evidence="5">
    <location>
        <position position="36"/>
    </location>
    <ligand>
        <name>AMP</name>
        <dbReference type="ChEBI" id="CHEBI:456215"/>
    </ligand>
</feature>
<name>A0ABP4GNA4_9ACTN</name>
<dbReference type="Pfam" id="PF00406">
    <property type="entry name" value="ADK"/>
    <property type="match status" value="1"/>
</dbReference>
<organism evidence="8 9">
    <name type="scientific">Kitasatospora nipponensis</name>
    <dbReference type="NCBI Taxonomy" id="258049"/>
    <lineage>
        <taxon>Bacteria</taxon>
        <taxon>Bacillati</taxon>
        <taxon>Actinomycetota</taxon>
        <taxon>Actinomycetes</taxon>
        <taxon>Kitasatosporales</taxon>
        <taxon>Streptomycetaceae</taxon>
        <taxon>Kitasatospora</taxon>
    </lineage>
</organism>
<evidence type="ECO:0000256" key="4">
    <source>
        <dbReference type="ARBA" id="ARBA00022777"/>
    </source>
</evidence>
<sequence length="229" mass="25234">MRVVLLQPPVFRREAPAALLAEALGVPRISFGDLMRTNLSRGTELGIRAAEIMNSGRLLPEEIITAVVRDRLHGVAQPDFLLVGYPNSATQALALDQLLHELGKPLDGVLHLRLPEAEVERHARRLAARRLCRDDQTHRFEPEVDQLLVDGVCNVCGGELYQSGDDNENSIRGKFGSHDAWLEPIAQHYARQDLLVTVNAAGRSDEITRHTLTALQAHSLRPKSGPATS</sequence>
<evidence type="ECO:0000256" key="6">
    <source>
        <dbReference type="RuleBase" id="RU003330"/>
    </source>
</evidence>
<comment type="subunit">
    <text evidence="5 7">Monomer.</text>
</comment>
<keyword evidence="3 5" id="KW-0547">Nucleotide-binding</keyword>
<gene>
    <name evidence="5" type="primary">adk</name>
    <name evidence="8" type="ORF">GCM10009665_22010</name>
</gene>
<dbReference type="HAMAP" id="MF_00235">
    <property type="entry name" value="Adenylate_kinase_Adk"/>
    <property type="match status" value="1"/>
</dbReference>
<evidence type="ECO:0000256" key="7">
    <source>
        <dbReference type="RuleBase" id="RU003331"/>
    </source>
</evidence>
<feature type="binding site" evidence="5">
    <location>
        <position position="129"/>
    </location>
    <ligand>
        <name>ATP</name>
        <dbReference type="ChEBI" id="CHEBI:30616"/>
    </ligand>
</feature>
<keyword evidence="9" id="KW-1185">Reference proteome</keyword>
<dbReference type="EMBL" id="BAAALF010000028">
    <property type="protein sequence ID" value="GAA1231251.1"/>
    <property type="molecule type" value="Genomic_DNA"/>
</dbReference>
<evidence type="ECO:0000256" key="2">
    <source>
        <dbReference type="ARBA" id="ARBA00022727"/>
    </source>
</evidence>
<dbReference type="Proteomes" id="UP001500037">
    <property type="component" value="Unassembled WGS sequence"/>
</dbReference>
<keyword evidence="2 5" id="KW-0545">Nucleotide biosynthesis</keyword>
<comment type="domain">
    <text evidence="5">Consists of three domains, a large central CORE domain and two small peripheral domains, NMPbind and LID, which undergo movements during catalysis. The LID domain closes over the site of phosphoryl transfer upon ATP binding. Assembling and dissambling the active center during each catalytic cycle provides an effective means to prevent ATP hydrolysis.</text>
</comment>
<keyword evidence="1 5" id="KW-0808">Transferase</keyword>
<evidence type="ECO:0000256" key="1">
    <source>
        <dbReference type="ARBA" id="ARBA00022679"/>
    </source>
</evidence>
<comment type="caution">
    <text evidence="8">The sequence shown here is derived from an EMBL/GenBank/DDBJ whole genome shotgun (WGS) entry which is preliminary data.</text>
</comment>
<comment type="subcellular location">
    <subcellularLocation>
        <location evidence="5 7">Cytoplasm</location>
    </subcellularLocation>
</comment>
<protein>
    <recommendedName>
        <fullName evidence="5 7">Adenylate kinase</fullName>
        <shortName evidence="5">AK</shortName>
        <ecNumber evidence="5 7">2.7.4.3</ecNumber>
    </recommendedName>
    <alternativeName>
        <fullName evidence="5">ATP-AMP transphosphorylase</fullName>
    </alternativeName>
    <alternativeName>
        <fullName evidence="5">ATP:AMP phosphotransferase</fullName>
    </alternativeName>
    <alternativeName>
        <fullName evidence="5">Adenylate monophosphate kinase</fullName>
    </alternativeName>
</protein>
<accession>A0ABP4GNA4</accession>
<dbReference type="Gene3D" id="3.40.50.300">
    <property type="entry name" value="P-loop containing nucleotide triphosphate hydrolases"/>
    <property type="match status" value="1"/>
</dbReference>
<dbReference type="CDD" id="cd01428">
    <property type="entry name" value="ADK"/>
    <property type="match status" value="1"/>
</dbReference>
<feature type="binding site" evidence="5">
    <location>
        <position position="202"/>
    </location>
    <ligand>
        <name>ATP</name>
        <dbReference type="ChEBI" id="CHEBI:30616"/>
    </ligand>
</feature>
<feature type="binding site" evidence="5">
    <location>
        <position position="91"/>
    </location>
    <ligand>
        <name>AMP</name>
        <dbReference type="ChEBI" id="CHEBI:456215"/>
    </ligand>
</feature>
<evidence type="ECO:0000313" key="9">
    <source>
        <dbReference type="Proteomes" id="UP001500037"/>
    </source>
</evidence>
<dbReference type="SUPFAM" id="SSF52540">
    <property type="entry name" value="P-loop containing nucleoside triphosphate hydrolases"/>
    <property type="match status" value="1"/>
</dbReference>
<comment type="catalytic activity">
    <reaction evidence="5 7">
        <text>AMP + ATP = 2 ADP</text>
        <dbReference type="Rhea" id="RHEA:12973"/>
        <dbReference type="ChEBI" id="CHEBI:30616"/>
        <dbReference type="ChEBI" id="CHEBI:456215"/>
        <dbReference type="ChEBI" id="CHEBI:456216"/>
        <dbReference type="EC" id="2.7.4.3"/>
    </reaction>
</comment>
<dbReference type="PANTHER" id="PTHR23359">
    <property type="entry name" value="NUCLEOTIDE KINASE"/>
    <property type="match status" value="1"/>
</dbReference>
<dbReference type="EC" id="2.7.4.3" evidence="5 7"/>
<reference evidence="9" key="1">
    <citation type="journal article" date="2019" name="Int. J. Syst. Evol. Microbiol.">
        <title>The Global Catalogue of Microorganisms (GCM) 10K type strain sequencing project: providing services to taxonomists for standard genome sequencing and annotation.</title>
        <authorList>
            <consortium name="The Broad Institute Genomics Platform"/>
            <consortium name="The Broad Institute Genome Sequencing Center for Infectious Disease"/>
            <person name="Wu L."/>
            <person name="Ma J."/>
        </authorList>
    </citation>
    <scope>NUCLEOTIDE SEQUENCE [LARGE SCALE GENOMIC DNA]</scope>
    <source>
        <strain evidence="9">JCM 13004</strain>
    </source>
</reference>
<dbReference type="RefSeq" id="WP_344441146.1">
    <property type="nucleotide sequence ID" value="NZ_BAAALF010000028.1"/>
</dbReference>
<evidence type="ECO:0000313" key="8">
    <source>
        <dbReference type="EMBL" id="GAA1231251.1"/>
    </source>
</evidence>
<comment type="function">
    <text evidence="5">Catalyzes the reversible transfer of the terminal phosphate group between ATP and AMP. Plays an important role in cellular energy homeostasis and in adenine nucleotide metabolism.</text>
</comment>
<dbReference type="GO" id="GO:0016301">
    <property type="term" value="F:kinase activity"/>
    <property type="evidence" value="ECO:0007669"/>
    <property type="project" value="UniProtKB-KW"/>
</dbReference>
<dbReference type="InterPro" id="IPR000850">
    <property type="entry name" value="Adenylat/UMP-CMP_kin"/>
</dbReference>
<comment type="caution">
    <text evidence="5">Lacks conserved residue(s) required for the propagation of feature annotation.</text>
</comment>
<dbReference type="InterPro" id="IPR027417">
    <property type="entry name" value="P-loop_NTPase"/>
</dbReference>
<proteinExistence type="inferred from homology"/>
<keyword evidence="5" id="KW-0963">Cytoplasm</keyword>
<keyword evidence="5 7" id="KW-0067">ATP-binding</keyword>
<dbReference type="PRINTS" id="PR00094">
    <property type="entry name" value="ADENYLTKNASE"/>
</dbReference>
<feature type="binding site" evidence="5">
    <location>
        <begin position="57"/>
        <end position="59"/>
    </location>
    <ligand>
        <name>AMP</name>
        <dbReference type="ChEBI" id="CHEBI:456215"/>
    </ligand>
</feature>
<keyword evidence="4 5" id="KW-0418">Kinase</keyword>
<evidence type="ECO:0000256" key="3">
    <source>
        <dbReference type="ARBA" id="ARBA00022741"/>
    </source>
</evidence>
<feature type="region of interest" description="NMP" evidence="5">
    <location>
        <begin position="30"/>
        <end position="59"/>
    </location>
</feature>
<comment type="pathway">
    <text evidence="5">Purine metabolism; AMP biosynthesis via salvage pathway; AMP from ADP: step 1/1.</text>
</comment>
<evidence type="ECO:0000256" key="5">
    <source>
        <dbReference type="HAMAP-Rule" id="MF_00235"/>
    </source>
</evidence>